<dbReference type="CDD" id="cd04301">
    <property type="entry name" value="NAT_SF"/>
    <property type="match status" value="1"/>
</dbReference>
<feature type="domain" description="N-acetyltransferase" evidence="3">
    <location>
        <begin position="1"/>
        <end position="157"/>
    </location>
</feature>
<keyword evidence="5" id="KW-1185">Reference proteome</keyword>
<name>A0ABV5KVN5_9BACL</name>
<evidence type="ECO:0000256" key="2">
    <source>
        <dbReference type="ARBA" id="ARBA00023315"/>
    </source>
</evidence>
<gene>
    <name evidence="4" type="ORF">ACFFSY_25400</name>
</gene>
<dbReference type="PANTHER" id="PTHR43877">
    <property type="entry name" value="AMINOALKYLPHOSPHONATE N-ACETYLTRANSFERASE-RELATED-RELATED"/>
    <property type="match status" value="1"/>
</dbReference>
<dbReference type="InterPro" id="IPR016181">
    <property type="entry name" value="Acyl_CoA_acyltransferase"/>
</dbReference>
<organism evidence="4 5">
    <name type="scientific">Paenibacillus aurantiacus</name>
    <dbReference type="NCBI Taxonomy" id="1936118"/>
    <lineage>
        <taxon>Bacteria</taxon>
        <taxon>Bacillati</taxon>
        <taxon>Bacillota</taxon>
        <taxon>Bacilli</taxon>
        <taxon>Bacillales</taxon>
        <taxon>Paenibacillaceae</taxon>
        <taxon>Paenibacillus</taxon>
    </lineage>
</organism>
<dbReference type="EMBL" id="JBHMDO010000041">
    <property type="protein sequence ID" value="MFB9329286.1"/>
    <property type="molecule type" value="Genomic_DNA"/>
</dbReference>
<dbReference type="PROSITE" id="PS51186">
    <property type="entry name" value="GNAT"/>
    <property type="match status" value="1"/>
</dbReference>
<dbReference type="Gene3D" id="3.40.630.30">
    <property type="match status" value="1"/>
</dbReference>
<evidence type="ECO:0000259" key="3">
    <source>
        <dbReference type="PROSITE" id="PS51186"/>
    </source>
</evidence>
<keyword evidence="2 4" id="KW-0012">Acyltransferase</keyword>
<dbReference type="SUPFAM" id="SSF55729">
    <property type="entry name" value="Acyl-CoA N-acyltransferases (Nat)"/>
    <property type="match status" value="1"/>
</dbReference>
<sequence>MRIRLIDPEEAGVIREAAGRWWGGNYDSDMFSKWYIHHFRETCLMAEMDGEMAGFVMGFYSQTEADSAYIRIVMVDPAHRGSGIARALYEAFFERIAVRGRSVVRCVTAPHKANSLAFHAKLGFQIEPQAEERDGFPVVVNYDGRGGERVVLVKRLS</sequence>
<comment type="caution">
    <text evidence="4">The sequence shown here is derived from an EMBL/GenBank/DDBJ whole genome shotgun (WGS) entry which is preliminary data.</text>
</comment>
<evidence type="ECO:0000313" key="5">
    <source>
        <dbReference type="Proteomes" id="UP001589747"/>
    </source>
</evidence>
<dbReference type="RefSeq" id="WP_377499413.1">
    <property type="nucleotide sequence ID" value="NZ_JBHMDO010000041.1"/>
</dbReference>
<accession>A0ABV5KVN5</accession>
<protein>
    <submittedName>
        <fullName evidence="4">GNAT family N-acetyltransferase</fullName>
        <ecNumber evidence="4">2.3.-.-</ecNumber>
    </submittedName>
</protein>
<dbReference type="GO" id="GO:0016746">
    <property type="term" value="F:acyltransferase activity"/>
    <property type="evidence" value="ECO:0007669"/>
    <property type="project" value="UniProtKB-KW"/>
</dbReference>
<dbReference type="Proteomes" id="UP001589747">
    <property type="component" value="Unassembled WGS sequence"/>
</dbReference>
<dbReference type="EC" id="2.3.-.-" evidence="4"/>
<keyword evidence="1 4" id="KW-0808">Transferase</keyword>
<proteinExistence type="predicted"/>
<evidence type="ECO:0000256" key="1">
    <source>
        <dbReference type="ARBA" id="ARBA00022679"/>
    </source>
</evidence>
<dbReference type="InterPro" id="IPR000182">
    <property type="entry name" value="GNAT_dom"/>
</dbReference>
<dbReference type="InterPro" id="IPR017255">
    <property type="entry name" value="AcTrfase_GNAT_prd"/>
</dbReference>
<dbReference type="Pfam" id="PF00583">
    <property type="entry name" value="Acetyltransf_1"/>
    <property type="match status" value="1"/>
</dbReference>
<dbReference type="PIRSF" id="PIRSF037663">
    <property type="entry name" value="Acetyltransf_GNAT_prd"/>
    <property type="match status" value="1"/>
</dbReference>
<reference evidence="4 5" key="1">
    <citation type="submission" date="2024-09" db="EMBL/GenBank/DDBJ databases">
        <authorList>
            <person name="Sun Q."/>
            <person name="Mori K."/>
        </authorList>
    </citation>
    <scope>NUCLEOTIDE SEQUENCE [LARGE SCALE GENOMIC DNA]</scope>
    <source>
        <strain evidence="4 5">TISTR 2452</strain>
    </source>
</reference>
<evidence type="ECO:0000313" key="4">
    <source>
        <dbReference type="EMBL" id="MFB9329286.1"/>
    </source>
</evidence>
<dbReference type="InterPro" id="IPR050832">
    <property type="entry name" value="Bact_Acetyltransf"/>
</dbReference>